<evidence type="ECO:0000256" key="7">
    <source>
        <dbReference type="ARBA" id="ARBA00022692"/>
    </source>
</evidence>
<dbReference type="InterPro" id="IPR003594">
    <property type="entry name" value="HATPase_dom"/>
</dbReference>
<organism evidence="17 19">
    <name type="scientific">Clostridium botulinum</name>
    <dbReference type="NCBI Taxonomy" id="1491"/>
    <lineage>
        <taxon>Bacteria</taxon>
        <taxon>Bacillati</taxon>
        <taxon>Bacillota</taxon>
        <taxon>Clostridia</taxon>
        <taxon>Eubacteriales</taxon>
        <taxon>Clostridiaceae</taxon>
        <taxon>Clostridium</taxon>
    </lineage>
</organism>
<feature type="transmembrane region" description="Helical" evidence="14">
    <location>
        <begin position="12"/>
        <end position="31"/>
    </location>
</feature>
<dbReference type="GO" id="GO:0000155">
    <property type="term" value="F:phosphorelay sensor kinase activity"/>
    <property type="evidence" value="ECO:0007669"/>
    <property type="project" value="InterPro"/>
</dbReference>
<dbReference type="Proteomes" id="UP000472355">
    <property type="component" value="Unassembled WGS sequence"/>
</dbReference>
<evidence type="ECO:0000256" key="8">
    <source>
        <dbReference type="ARBA" id="ARBA00022741"/>
    </source>
</evidence>
<dbReference type="Gene3D" id="1.10.8.500">
    <property type="entry name" value="HAMP domain in histidine kinase"/>
    <property type="match status" value="1"/>
</dbReference>
<keyword evidence="11 14" id="KW-1133">Transmembrane helix</keyword>
<keyword evidence="10" id="KW-0067">ATP-binding</keyword>
<name>A0A0C2N6I9_CLOBO</name>
<evidence type="ECO:0000256" key="2">
    <source>
        <dbReference type="ARBA" id="ARBA00004651"/>
    </source>
</evidence>
<dbReference type="AlphaFoldDB" id="A0A0C2N6I9"/>
<dbReference type="Proteomes" id="UP000473681">
    <property type="component" value="Unassembled WGS sequence"/>
</dbReference>
<dbReference type="InterPro" id="IPR004358">
    <property type="entry name" value="Sig_transdc_His_kin-like_C"/>
</dbReference>
<keyword evidence="5" id="KW-0597">Phosphoprotein</keyword>
<dbReference type="Gene3D" id="1.10.287.130">
    <property type="match status" value="1"/>
</dbReference>
<dbReference type="InterPro" id="IPR036890">
    <property type="entry name" value="HATPase_C_sf"/>
</dbReference>
<dbReference type="RefSeq" id="WP_012451278.1">
    <property type="nucleotide sequence ID" value="NZ_CP010520.1"/>
</dbReference>
<evidence type="ECO:0000256" key="12">
    <source>
        <dbReference type="ARBA" id="ARBA00023012"/>
    </source>
</evidence>
<comment type="subcellular location">
    <subcellularLocation>
        <location evidence="2">Cell membrane</location>
        <topology evidence="2">Multi-pass membrane protein</topology>
    </subcellularLocation>
</comment>
<dbReference type="InterPro" id="IPR050398">
    <property type="entry name" value="HssS/ArlS-like"/>
</dbReference>
<dbReference type="GO" id="GO:0005886">
    <property type="term" value="C:plasma membrane"/>
    <property type="evidence" value="ECO:0007669"/>
    <property type="project" value="UniProtKB-SubCell"/>
</dbReference>
<dbReference type="Pfam" id="PF00672">
    <property type="entry name" value="HAMP"/>
    <property type="match status" value="1"/>
</dbReference>
<keyword evidence="4" id="KW-1003">Cell membrane</keyword>
<evidence type="ECO:0000256" key="6">
    <source>
        <dbReference type="ARBA" id="ARBA00022679"/>
    </source>
</evidence>
<dbReference type="PROSITE" id="PS50885">
    <property type="entry name" value="HAMP"/>
    <property type="match status" value="1"/>
</dbReference>
<dbReference type="EC" id="2.7.13.3" evidence="3"/>
<evidence type="ECO:0000259" key="16">
    <source>
        <dbReference type="PROSITE" id="PS50885"/>
    </source>
</evidence>
<dbReference type="SUPFAM" id="SSF55874">
    <property type="entry name" value="ATPase domain of HSP90 chaperone/DNA topoisomerase II/histidine kinase"/>
    <property type="match status" value="1"/>
</dbReference>
<dbReference type="PRINTS" id="PR00344">
    <property type="entry name" value="BCTRLSENSOR"/>
</dbReference>
<keyword evidence="12" id="KW-0902">Two-component regulatory system</keyword>
<evidence type="ECO:0000256" key="14">
    <source>
        <dbReference type="SAM" id="Phobius"/>
    </source>
</evidence>
<dbReference type="SUPFAM" id="SSF47384">
    <property type="entry name" value="Homodimeric domain of signal transducing histidine kinase"/>
    <property type="match status" value="1"/>
</dbReference>
<evidence type="ECO:0000256" key="1">
    <source>
        <dbReference type="ARBA" id="ARBA00000085"/>
    </source>
</evidence>
<dbReference type="EMBL" id="SGKU01000017">
    <property type="protein sequence ID" value="NFA42442.1"/>
    <property type="molecule type" value="Genomic_DNA"/>
</dbReference>
<reference evidence="17 19" key="1">
    <citation type="submission" date="2019-02" db="EMBL/GenBank/DDBJ databases">
        <title>Genome sequencing of Clostridium botulinum clinical isolates.</title>
        <authorList>
            <person name="Brunt J."/>
            <person name="Van Vliet A.H.M."/>
            <person name="Stringer S.C."/>
            <person name="Grant K.A."/>
            <person name="Carter A.C."/>
            <person name="Peck M.W."/>
        </authorList>
    </citation>
    <scope>NUCLEOTIDE SEQUENCE [LARGE SCALE GENOMIC DNA]</scope>
    <source>
        <strain evidence="17 19">H113700579</strain>
    </source>
</reference>
<dbReference type="Pfam" id="PF00512">
    <property type="entry name" value="HisKA"/>
    <property type="match status" value="1"/>
</dbReference>
<dbReference type="CDD" id="cd00075">
    <property type="entry name" value="HATPase"/>
    <property type="match status" value="1"/>
</dbReference>
<keyword evidence="9 17" id="KW-0418">Kinase</keyword>
<dbReference type="InterPro" id="IPR036097">
    <property type="entry name" value="HisK_dim/P_sf"/>
</dbReference>
<dbReference type="SMART" id="SM00387">
    <property type="entry name" value="HATPase_c"/>
    <property type="match status" value="1"/>
</dbReference>
<evidence type="ECO:0000256" key="4">
    <source>
        <dbReference type="ARBA" id="ARBA00022475"/>
    </source>
</evidence>
<sequence>MKSIKNTLIRSFIFLILFIVICMNILLGTLVKKYYYDNAETLLRNQIEIATNFYNKYLYRSSLIENIYDNVDSFWNKNNAEVQILDEKGNLLMDSIGVYDNDLHEKPDVKKAINGESGSYVGNVSYSNYKVMSVSEPLLNDNEVIGIIRYVISLEEINNELKNIVFCFMLISILVLFLGIIISLILSNKIINPIKKLTDISQKMANGNLNVRNNISGEGEVAQLANTLDYMAEEIIKREKLKDDFISSVSHELRTPLTSIKGWVITLQDDNTDKETFKLGFNILEKETDRLSNMVEELLDFSRLINGKMQLKREKVNVMELIEYIESYMIPRALKECINFNVLSNLDNKIYYLDIDRMKQVLINLIDNSFKFVNKNGNVNVIFNEGEDDLKIVVEDNGCGISKSDLPRVKEKFYKGANSKSQNGIGLSICEEIVNLHNGYLDIVSEEGKMTRITILIPNIRETDV</sequence>
<reference evidence="18 20" key="2">
    <citation type="submission" date="2019-04" db="EMBL/GenBank/DDBJ databases">
        <title>Genome sequencing of Clostridium botulinum Groups I-IV and Clostridium butyricum.</title>
        <authorList>
            <person name="Brunt J."/>
            <person name="Van Vliet A.H.M."/>
            <person name="Stringer S.C."/>
            <person name="Carter A.T."/>
            <person name="Peck M.W."/>
        </authorList>
    </citation>
    <scope>NUCLEOTIDE SEQUENCE [LARGE SCALE GENOMIC DNA]</scope>
    <source>
        <strain evidence="18 20">CB-K-33E</strain>
    </source>
</reference>
<gene>
    <name evidence="17" type="ORF">EXM65_07555</name>
    <name evidence="18" type="ORF">FDB51_02615</name>
</gene>
<dbReference type="InterPro" id="IPR003661">
    <property type="entry name" value="HisK_dim/P_dom"/>
</dbReference>
<evidence type="ECO:0000313" key="17">
    <source>
        <dbReference type="EMBL" id="NFA42442.1"/>
    </source>
</evidence>
<keyword evidence="7 14" id="KW-0812">Transmembrane</keyword>
<dbReference type="GO" id="GO:0005524">
    <property type="term" value="F:ATP binding"/>
    <property type="evidence" value="ECO:0007669"/>
    <property type="project" value="UniProtKB-KW"/>
</dbReference>
<dbReference type="Gene3D" id="3.30.565.10">
    <property type="entry name" value="Histidine kinase-like ATPase, C-terminal domain"/>
    <property type="match status" value="1"/>
</dbReference>
<evidence type="ECO:0000256" key="5">
    <source>
        <dbReference type="ARBA" id="ARBA00022553"/>
    </source>
</evidence>
<evidence type="ECO:0000256" key="3">
    <source>
        <dbReference type="ARBA" id="ARBA00012438"/>
    </source>
</evidence>
<comment type="caution">
    <text evidence="17">The sequence shown here is derived from an EMBL/GenBank/DDBJ whole genome shotgun (WGS) entry which is preliminary data.</text>
</comment>
<dbReference type="SUPFAM" id="SSF103190">
    <property type="entry name" value="Sensory domain-like"/>
    <property type="match status" value="1"/>
</dbReference>
<evidence type="ECO:0000256" key="13">
    <source>
        <dbReference type="ARBA" id="ARBA00023136"/>
    </source>
</evidence>
<dbReference type="EMBL" id="SWVK01000002">
    <property type="protein sequence ID" value="NFN34035.1"/>
    <property type="molecule type" value="Genomic_DNA"/>
</dbReference>
<feature type="transmembrane region" description="Helical" evidence="14">
    <location>
        <begin position="163"/>
        <end position="186"/>
    </location>
</feature>
<dbReference type="PANTHER" id="PTHR45528:SF1">
    <property type="entry name" value="SENSOR HISTIDINE KINASE CPXA"/>
    <property type="match status" value="1"/>
</dbReference>
<proteinExistence type="predicted"/>
<dbReference type="SMART" id="SM00304">
    <property type="entry name" value="HAMP"/>
    <property type="match status" value="1"/>
</dbReference>
<dbReference type="Gene3D" id="3.30.450.20">
    <property type="entry name" value="PAS domain"/>
    <property type="match status" value="1"/>
</dbReference>
<dbReference type="SMART" id="SM00388">
    <property type="entry name" value="HisKA"/>
    <property type="match status" value="1"/>
</dbReference>
<evidence type="ECO:0000256" key="10">
    <source>
        <dbReference type="ARBA" id="ARBA00022840"/>
    </source>
</evidence>
<evidence type="ECO:0000313" key="19">
    <source>
        <dbReference type="Proteomes" id="UP000472355"/>
    </source>
</evidence>
<feature type="domain" description="HAMP" evidence="16">
    <location>
        <begin position="188"/>
        <end position="240"/>
    </location>
</feature>
<evidence type="ECO:0000256" key="11">
    <source>
        <dbReference type="ARBA" id="ARBA00022989"/>
    </source>
</evidence>
<evidence type="ECO:0000259" key="15">
    <source>
        <dbReference type="PROSITE" id="PS50109"/>
    </source>
</evidence>
<dbReference type="Pfam" id="PF02518">
    <property type="entry name" value="HATPase_c"/>
    <property type="match status" value="1"/>
</dbReference>
<keyword evidence="6" id="KW-0808">Transferase</keyword>
<accession>A0A0C2N6I9</accession>
<dbReference type="FunFam" id="1.10.287.130:FF:000001">
    <property type="entry name" value="Two-component sensor histidine kinase"/>
    <property type="match status" value="1"/>
</dbReference>
<keyword evidence="13 14" id="KW-0472">Membrane</keyword>
<dbReference type="PANTHER" id="PTHR45528">
    <property type="entry name" value="SENSOR HISTIDINE KINASE CPXA"/>
    <property type="match status" value="1"/>
</dbReference>
<dbReference type="PROSITE" id="PS50109">
    <property type="entry name" value="HIS_KIN"/>
    <property type="match status" value="1"/>
</dbReference>
<dbReference type="OrthoDB" id="2359336at2"/>
<dbReference type="CDD" id="cd00082">
    <property type="entry name" value="HisKA"/>
    <property type="match status" value="1"/>
</dbReference>
<keyword evidence="8" id="KW-0547">Nucleotide-binding</keyword>
<dbReference type="SUPFAM" id="SSF158472">
    <property type="entry name" value="HAMP domain-like"/>
    <property type="match status" value="1"/>
</dbReference>
<evidence type="ECO:0000313" key="20">
    <source>
        <dbReference type="Proteomes" id="UP000473681"/>
    </source>
</evidence>
<comment type="catalytic activity">
    <reaction evidence="1">
        <text>ATP + protein L-histidine = ADP + protein N-phospho-L-histidine.</text>
        <dbReference type="EC" id="2.7.13.3"/>
    </reaction>
</comment>
<dbReference type="InterPro" id="IPR003660">
    <property type="entry name" value="HAMP_dom"/>
</dbReference>
<evidence type="ECO:0000313" key="18">
    <source>
        <dbReference type="EMBL" id="NFN34035.1"/>
    </source>
</evidence>
<dbReference type="InterPro" id="IPR005467">
    <property type="entry name" value="His_kinase_dom"/>
</dbReference>
<dbReference type="CDD" id="cd06225">
    <property type="entry name" value="HAMP"/>
    <property type="match status" value="1"/>
</dbReference>
<feature type="domain" description="Histidine kinase" evidence="15">
    <location>
        <begin position="248"/>
        <end position="461"/>
    </location>
</feature>
<evidence type="ECO:0000256" key="9">
    <source>
        <dbReference type="ARBA" id="ARBA00022777"/>
    </source>
</evidence>
<dbReference type="InterPro" id="IPR029151">
    <property type="entry name" value="Sensor-like_sf"/>
</dbReference>
<protein>
    <recommendedName>
        <fullName evidence="3">histidine kinase</fullName>
        <ecNumber evidence="3">2.7.13.3</ecNumber>
    </recommendedName>
</protein>